<protein>
    <submittedName>
        <fullName evidence="1">Uncharacterized protein</fullName>
    </submittedName>
</protein>
<gene>
    <name evidence="1" type="ORF">AYBTSS11_LOCUS22385</name>
</gene>
<sequence>TMGPMDPCPSLNGGFLTLFAEPSKNLGLQLPPFTRPIDYGLMCRKIDWRVKELTFLHGCPSDAPLVVVADPLDDECNMMLSSRCFLATEADPSDDMCEASGCSFGEVVDPSICRMLLR</sequence>
<proteinExistence type="predicted"/>
<name>A0AA86VJD7_9FABA</name>
<dbReference type="EMBL" id="OY731404">
    <property type="protein sequence ID" value="CAJ1969679.1"/>
    <property type="molecule type" value="Genomic_DNA"/>
</dbReference>
<evidence type="ECO:0000313" key="1">
    <source>
        <dbReference type="EMBL" id="CAJ1969679.1"/>
    </source>
</evidence>
<accession>A0AA86VJD7</accession>
<reference evidence="1" key="1">
    <citation type="submission" date="2023-10" db="EMBL/GenBank/DDBJ databases">
        <authorList>
            <person name="Domelevo Entfellner J.-B."/>
        </authorList>
    </citation>
    <scope>NUCLEOTIDE SEQUENCE</scope>
</reference>
<dbReference type="Proteomes" id="UP001189624">
    <property type="component" value="Chromosome 7"/>
</dbReference>
<feature type="non-terminal residue" evidence="1">
    <location>
        <position position="1"/>
    </location>
</feature>
<keyword evidence="2" id="KW-1185">Reference proteome</keyword>
<organism evidence="1 2">
    <name type="scientific">Sphenostylis stenocarpa</name>
    <dbReference type="NCBI Taxonomy" id="92480"/>
    <lineage>
        <taxon>Eukaryota</taxon>
        <taxon>Viridiplantae</taxon>
        <taxon>Streptophyta</taxon>
        <taxon>Embryophyta</taxon>
        <taxon>Tracheophyta</taxon>
        <taxon>Spermatophyta</taxon>
        <taxon>Magnoliopsida</taxon>
        <taxon>eudicotyledons</taxon>
        <taxon>Gunneridae</taxon>
        <taxon>Pentapetalae</taxon>
        <taxon>rosids</taxon>
        <taxon>fabids</taxon>
        <taxon>Fabales</taxon>
        <taxon>Fabaceae</taxon>
        <taxon>Papilionoideae</taxon>
        <taxon>50 kb inversion clade</taxon>
        <taxon>NPAAA clade</taxon>
        <taxon>indigoferoid/millettioid clade</taxon>
        <taxon>Phaseoleae</taxon>
        <taxon>Sphenostylis</taxon>
    </lineage>
</organism>
<dbReference type="AlphaFoldDB" id="A0AA86VJD7"/>
<evidence type="ECO:0000313" key="2">
    <source>
        <dbReference type="Proteomes" id="UP001189624"/>
    </source>
</evidence>
<dbReference type="Gramene" id="rna-AYBTSS11_LOCUS22385">
    <property type="protein sequence ID" value="CAJ1969679.1"/>
    <property type="gene ID" value="gene-AYBTSS11_LOCUS22385"/>
</dbReference>